<reference evidence="1 2" key="1">
    <citation type="submission" date="2019-07" db="EMBL/GenBank/DDBJ databases">
        <title>Draft genome assembly of a fouling barnacle, Amphibalanus amphitrite (Darwin, 1854): The first reference genome for Thecostraca.</title>
        <authorList>
            <person name="Kim W."/>
        </authorList>
    </citation>
    <scope>NUCLEOTIDE SEQUENCE [LARGE SCALE GENOMIC DNA]</scope>
    <source>
        <strain evidence="1">SNU_AA5</strain>
        <tissue evidence="1">Soma without cirri and trophi</tissue>
    </source>
</reference>
<keyword evidence="2" id="KW-1185">Reference proteome</keyword>
<evidence type="ECO:0000313" key="2">
    <source>
        <dbReference type="Proteomes" id="UP000440578"/>
    </source>
</evidence>
<comment type="caution">
    <text evidence="1">The sequence shown here is derived from an EMBL/GenBank/DDBJ whole genome shotgun (WGS) entry which is preliminary data.</text>
</comment>
<dbReference type="AlphaFoldDB" id="A0A6A4VE51"/>
<gene>
    <name evidence="1" type="ORF">FJT64_011968</name>
</gene>
<protein>
    <submittedName>
        <fullName evidence="1">Uncharacterized protein</fullName>
    </submittedName>
</protein>
<organism evidence="1 2">
    <name type="scientific">Amphibalanus amphitrite</name>
    <name type="common">Striped barnacle</name>
    <name type="synonym">Balanus amphitrite</name>
    <dbReference type="NCBI Taxonomy" id="1232801"/>
    <lineage>
        <taxon>Eukaryota</taxon>
        <taxon>Metazoa</taxon>
        <taxon>Ecdysozoa</taxon>
        <taxon>Arthropoda</taxon>
        <taxon>Crustacea</taxon>
        <taxon>Multicrustacea</taxon>
        <taxon>Cirripedia</taxon>
        <taxon>Thoracica</taxon>
        <taxon>Thoracicalcarea</taxon>
        <taxon>Balanomorpha</taxon>
        <taxon>Balanoidea</taxon>
        <taxon>Balanidae</taxon>
        <taxon>Amphibalaninae</taxon>
        <taxon>Amphibalanus</taxon>
    </lineage>
</organism>
<dbReference type="Proteomes" id="UP000440578">
    <property type="component" value="Unassembled WGS sequence"/>
</dbReference>
<sequence>MLSLPNGKYLPQCVTAVVAPDGGEAGGGGGSITPALGLAWSSQLTTRLTAARTGYSRADSVPPSRLMQLSVASAPHLAPDTVHFRVGPAGVEGVTVTEATPLVRLTN</sequence>
<evidence type="ECO:0000313" key="1">
    <source>
        <dbReference type="EMBL" id="KAF0289824.1"/>
    </source>
</evidence>
<dbReference type="OrthoDB" id="1861185at2759"/>
<proteinExistence type="predicted"/>
<dbReference type="EMBL" id="VIIS01002001">
    <property type="protein sequence ID" value="KAF0289824.1"/>
    <property type="molecule type" value="Genomic_DNA"/>
</dbReference>
<accession>A0A6A4VE51</accession>
<name>A0A6A4VE51_AMPAM</name>